<evidence type="ECO:0000313" key="6">
    <source>
        <dbReference type="Proteomes" id="UP000580654"/>
    </source>
</evidence>
<keyword evidence="3" id="KW-0804">Transcription</keyword>
<dbReference type="GO" id="GO:0003700">
    <property type="term" value="F:DNA-binding transcription factor activity"/>
    <property type="evidence" value="ECO:0007669"/>
    <property type="project" value="InterPro"/>
</dbReference>
<keyword evidence="2" id="KW-0238">DNA-binding</keyword>
<dbReference type="Gene3D" id="1.10.10.60">
    <property type="entry name" value="Homeodomain-like"/>
    <property type="match status" value="1"/>
</dbReference>
<organism evidence="5 6">
    <name type="scientific">Muricoccus pecuniae</name>
    <dbReference type="NCBI Taxonomy" id="693023"/>
    <lineage>
        <taxon>Bacteria</taxon>
        <taxon>Pseudomonadati</taxon>
        <taxon>Pseudomonadota</taxon>
        <taxon>Alphaproteobacteria</taxon>
        <taxon>Acetobacterales</taxon>
        <taxon>Roseomonadaceae</taxon>
        <taxon>Muricoccus</taxon>
    </lineage>
</organism>
<evidence type="ECO:0000256" key="1">
    <source>
        <dbReference type="ARBA" id="ARBA00023015"/>
    </source>
</evidence>
<feature type="domain" description="HTH araC/xylS-type" evidence="4">
    <location>
        <begin position="204"/>
        <end position="302"/>
    </location>
</feature>
<comment type="caution">
    <text evidence="5">The sequence shown here is derived from an EMBL/GenBank/DDBJ whole genome shotgun (WGS) entry which is preliminary data.</text>
</comment>
<dbReference type="EMBL" id="JACIJD010000042">
    <property type="protein sequence ID" value="MBB5696424.1"/>
    <property type="molecule type" value="Genomic_DNA"/>
</dbReference>
<dbReference type="PANTHER" id="PTHR46796">
    <property type="entry name" value="HTH-TYPE TRANSCRIPTIONAL ACTIVATOR RHAS-RELATED"/>
    <property type="match status" value="1"/>
</dbReference>
<evidence type="ECO:0000256" key="2">
    <source>
        <dbReference type="ARBA" id="ARBA00023125"/>
    </source>
</evidence>
<dbReference type="InterPro" id="IPR050204">
    <property type="entry name" value="AraC_XylS_family_regulators"/>
</dbReference>
<gene>
    <name evidence="5" type="ORF">FHS87_004495</name>
</gene>
<name>A0A840YNB8_9PROT</name>
<protein>
    <submittedName>
        <fullName evidence="5">AraC family transcriptional regulator</fullName>
    </submittedName>
</protein>
<sequence>MAPWTVADILMPDGYHKASLAAHARAGITLSASSGPEWRSILLRRYTAPAVVERVALPASADQLLVLVTEGSFDIESWNGRRWQGARYRAGSLGMTAPGHETVLRWRGEAPHESLHLHLPATSLRRVAADLSGMDPSRLRLPNELAYHDPLVAGVMLGLSDALRSGAPDLYAEASRELLAAHILLRHTALRPRAPVPAPEGRLRRLDDFMRAHLSRPLTPAELAEVAGMSGFHLLRTFRRVHGETPIRRLTRLRMEAARRHLEAGHEPVSAIAFLCGYDNPSHFATAFRRITGVSPTAYRRGRR</sequence>
<dbReference type="GO" id="GO:0043565">
    <property type="term" value="F:sequence-specific DNA binding"/>
    <property type="evidence" value="ECO:0007669"/>
    <property type="project" value="InterPro"/>
</dbReference>
<evidence type="ECO:0000256" key="3">
    <source>
        <dbReference type="ARBA" id="ARBA00023163"/>
    </source>
</evidence>
<dbReference type="AlphaFoldDB" id="A0A840YNB8"/>
<reference evidence="5 6" key="1">
    <citation type="submission" date="2020-08" db="EMBL/GenBank/DDBJ databases">
        <title>Genomic Encyclopedia of Type Strains, Phase IV (KMG-IV): sequencing the most valuable type-strain genomes for metagenomic binning, comparative biology and taxonomic classification.</title>
        <authorList>
            <person name="Goeker M."/>
        </authorList>
    </citation>
    <scope>NUCLEOTIDE SEQUENCE [LARGE SCALE GENOMIC DNA]</scope>
    <source>
        <strain evidence="5 6">DSM 25622</strain>
    </source>
</reference>
<dbReference type="InterPro" id="IPR018062">
    <property type="entry name" value="HTH_AraC-typ_CS"/>
</dbReference>
<keyword evidence="1" id="KW-0805">Transcription regulation</keyword>
<dbReference type="InterPro" id="IPR018060">
    <property type="entry name" value="HTH_AraC"/>
</dbReference>
<dbReference type="RefSeq" id="WP_184521718.1">
    <property type="nucleotide sequence ID" value="NZ_JACIJD010000042.1"/>
</dbReference>
<dbReference type="Pfam" id="PF12833">
    <property type="entry name" value="HTH_18"/>
    <property type="match status" value="1"/>
</dbReference>
<dbReference type="SMART" id="SM00342">
    <property type="entry name" value="HTH_ARAC"/>
    <property type="match status" value="1"/>
</dbReference>
<proteinExistence type="predicted"/>
<evidence type="ECO:0000259" key="4">
    <source>
        <dbReference type="PROSITE" id="PS01124"/>
    </source>
</evidence>
<dbReference type="InterPro" id="IPR020449">
    <property type="entry name" value="Tscrpt_reg_AraC-type_HTH"/>
</dbReference>
<dbReference type="InterPro" id="IPR009057">
    <property type="entry name" value="Homeodomain-like_sf"/>
</dbReference>
<evidence type="ECO:0000313" key="5">
    <source>
        <dbReference type="EMBL" id="MBB5696424.1"/>
    </source>
</evidence>
<dbReference type="PRINTS" id="PR00032">
    <property type="entry name" value="HTHARAC"/>
</dbReference>
<keyword evidence="6" id="KW-1185">Reference proteome</keyword>
<dbReference type="PROSITE" id="PS00041">
    <property type="entry name" value="HTH_ARAC_FAMILY_1"/>
    <property type="match status" value="1"/>
</dbReference>
<accession>A0A840YNB8</accession>
<dbReference type="SUPFAM" id="SSF46689">
    <property type="entry name" value="Homeodomain-like"/>
    <property type="match status" value="2"/>
</dbReference>
<dbReference type="Proteomes" id="UP000580654">
    <property type="component" value="Unassembled WGS sequence"/>
</dbReference>
<dbReference type="PROSITE" id="PS01124">
    <property type="entry name" value="HTH_ARAC_FAMILY_2"/>
    <property type="match status" value="1"/>
</dbReference>